<feature type="compositionally biased region" description="Basic and acidic residues" evidence="3">
    <location>
        <begin position="1"/>
        <end position="15"/>
    </location>
</feature>
<dbReference type="SMART" id="SM00147">
    <property type="entry name" value="RasGEF"/>
    <property type="match status" value="1"/>
</dbReference>
<dbReference type="Pfam" id="PF00617">
    <property type="entry name" value="RasGEF"/>
    <property type="match status" value="1"/>
</dbReference>
<feature type="region of interest" description="Disordered" evidence="3">
    <location>
        <begin position="669"/>
        <end position="701"/>
    </location>
</feature>
<evidence type="ECO:0000313" key="6">
    <source>
        <dbReference type="EMBL" id="EAY03863.1"/>
    </source>
</evidence>
<keyword evidence="7" id="KW-1185">Reference proteome</keyword>
<name>A2ETX5_TRIV3</name>
<evidence type="ECO:0000256" key="1">
    <source>
        <dbReference type="ARBA" id="ARBA00022658"/>
    </source>
</evidence>
<feature type="compositionally biased region" description="Basic and acidic residues" evidence="3">
    <location>
        <begin position="25"/>
        <end position="42"/>
    </location>
</feature>
<dbReference type="STRING" id="5722.A2ETX5"/>
<dbReference type="KEGG" id="tva:4761711"/>
<dbReference type="VEuPathDB" id="TrichDB:TVAGG3_0235580"/>
<sequence>MSSKEEKAKSSETKDRKHRDHKHRDKSESKEKSRSSRKDRSVSFENGDGPNLDSKSENGEDNIPEFCFNAKKSKSANQILELTDTPFSVSPEFDGKFKKAAQTKIDRSYWETELYRLHPEIRDLVTRVDPVSRAATIASLFLPSRRLLPQEGVLALIVQHLKTVGLPVTAAEIENNLMFSIDYPPHHQNSQLVHHLERGIISADGFYNLLLPTPGYPNDPDTVKKQLATHASSTLGVIGIKKSDDTKIIDDKDLAGYVYNPEDKLPRLGTTNQLVWVACRRDQSEHPFAPQLIDIFAMTYHTFMTSHHMFRKLQEALEKLFDEAKDMKPSDRDKAELYYVALVEKWMEKSFYDFDSMLIQNLNQWLNSIEFQNKGAKRRLLTAFQKQISGEMSKKLLEFDIASDINLPRGLFSGQFELVDMDMDELARQITMYAGKFYYAITEKELLDCAWSKPRIRHRAPNVCAITSHFNCLNQWVQHEILFAETLEKRFKLWELFTRLAQKFWDNQDYFDGMAIATAFQANPIYRLKNHKQLLSPNVMDPIDKIMNDARSEKNFAALQQLHNDALKKGSGTVIPYVGVYLTQLTFFYDGNKDYQDGLVNFQKCAGIYTLVTKILSFQTKEFTYSKIDQVQKKLAELPLWDSAFLSERSMQIEPKDMTLDQLKKMYAKETGASTTAPPQQAPAPAPETPAPAPAETPAAE</sequence>
<dbReference type="Gene3D" id="1.10.840.10">
    <property type="entry name" value="Ras guanine-nucleotide exchange factors catalytic domain"/>
    <property type="match status" value="1"/>
</dbReference>
<dbReference type="InterPro" id="IPR023578">
    <property type="entry name" value="Ras_GEF_dom_sf"/>
</dbReference>
<evidence type="ECO:0000259" key="5">
    <source>
        <dbReference type="PROSITE" id="PS50212"/>
    </source>
</evidence>
<proteinExistence type="predicted"/>
<dbReference type="OrthoDB" id="546434at2759"/>
<dbReference type="InterPro" id="IPR008937">
    <property type="entry name" value="Ras-like_GEF"/>
</dbReference>
<dbReference type="GO" id="GO:0007264">
    <property type="term" value="P:small GTPase-mediated signal transduction"/>
    <property type="evidence" value="ECO:0007669"/>
    <property type="project" value="InterPro"/>
</dbReference>
<feature type="domain" description="Ras-GEF" evidence="4">
    <location>
        <begin position="422"/>
        <end position="656"/>
    </location>
</feature>
<dbReference type="AlphaFoldDB" id="A2ETX5"/>
<keyword evidence="1 2" id="KW-0344">Guanine-nucleotide releasing factor</keyword>
<dbReference type="Gene3D" id="1.20.870.10">
    <property type="entry name" value="Son of sevenless (SoS) protein Chain: S domain 1"/>
    <property type="match status" value="1"/>
</dbReference>
<accession>A2ETX5</accession>
<reference evidence="6" key="1">
    <citation type="submission" date="2006-10" db="EMBL/GenBank/DDBJ databases">
        <authorList>
            <person name="Amadeo P."/>
            <person name="Zhao Q."/>
            <person name="Wortman J."/>
            <person name="Fraser-Liggett C."/>
            <person name="Carlton J."/>
        </authorList>
    </citation>
    <scope>NUCLEOTIDE SEQUENCE</scope>
    <source>
        <strain evidence="6">G3</strain>
    </source>
</reference>
<feature type="compositionally biased region" description="Pro residues" evidence="3">
    <location>
        <begin position="680"/>
        <end position="695"/>
    </location>
</feature>
<organism evidence="6 7">
    <name type="scientific">Trichomonas vaginalis (strain ATCC PRA-98 / G3)</name>
    <dbReference type="NCBI Taxonomy" id="412133"/>
    <lineage>
        <taxon>Eukaryota</taxon>
        <taxon>Metamonada</taxon>
        <taxon>Parabasalia</taxon>
        <taxon>Trichomonadida</taxon>
        <taxon>Trichomonadidae</taxon>
        <taxon>Trichomonas</taxon>
    </lineage>
</organism>
<dbReference type="SUPFAM" id="SSF48366">
    <property type="entry name" value="Ras GEF"/>
    <property type="match status" value="1"/>
</dbReference>
<evidence type="ECO:0000256" key="3">
    <source>
        <dbReference type="SAM" id="MobiDB-lite"/>
    </source>
</evidence>
<dbReference type="PROSITE" id="PS50009">
    <property type="entry name" value="RASGEF_CAT"/>
    <property type="match status" value="1"/>
</dbReference>
<dbReference type="PANTHER" id="PTHR23113">
    <property type="entry name" value="GUANINE NUCLEOTIDE EXCHANGE FACTOR"/>
    <property type="match status" value="1"/>
</dbReference>
<dbReference type="InterPro" id="IPR000651">
    <property type="entry name" value="Ras-like_Gua-exchang_fac_N"/>
</dbReference>
<reference evidence="6" key="2">
    <citation type="journal article" date="2007" name="Science">
        <title>Draft genome sequence of the sexually transmitted pathogen Trichomonas vaginalis.</title>
        <authorList>
            <person name="Carlton J.M."/>
            <person name="Hirt R.P."/>
            <person name="Silva J.C."/>
            <person name="Delcher A.L."/>
            <person name="Schatz M."/>
            <person name="Zhao Q."/>
            <person name="Wortman J.R."/>
            <person name="Bidwell S.L."/>
            <person name="Alsmark U.C.M."/>
            <person name="Besteiro S."/>
            <person name="Sicheritz-Ponten T."/>
            <person name="Noel C.J."/>
            <person name="Dacks J.B."/>
            <person name="Foster P.G."/>
            <person name="Simillion C."/>
            <person name="Van de Peer Y."/>
            <person name="Miranda-Saavedra D."/>
            <person name="Barton G.J."/>
            <person name="Westrop G.D."/>
            <person name="Mueller S."/>
            <person name="Dessi D."/>
            <person name="Fiori P.L."/>
            <person name="Ren Q."/>
            <person name="Paulsen I."/>
            <person name="Zhang H."/>
            <person name="Bastida-Corcuera F.D."/>
            <person name="Simoes-Barbosa A."/>
            <person name="Brown M.T."/>
            <person name="Hayes R.D."/>
            <person name="Mukherjee M."/>
            <person name="Okumura C.Y."/>
            <person name="Schneider R."/>
            <person name="Smith A.J."/>
            <person name="Vanacova S."/>
            <person name="Villalvazo M."/>
            <person name="Haas B.J."/>
            <person name="Pertea M."/>
            <person name="Feldblyum T.V."/>
            <person name="Utterback T.R."/>
            <person name="Shu C.L."/>
            <person name="Osoegawa K."/>
            <person name="de Jong P.J."/>
            <person name="Hrdy I."/>
            <person name="Horvathova L."/>
            <person name="Zubacova Z."/>
            <person name="Dolezal P."/>
            <person name="Malik S.B."/>
            <person name="Logsdon J.M. Jr."/>
            <person name="Henze K."/>
            <person name="Gupta A."/>
            <person name="Wang C.C."/>
            <person name="Dunne R.L."/>
            <person name="Upcroft J.A."/>
            <person name="Upcroft P."/>
            <person name="White O."/>
            <person name="Salzberg S.L."/>
            <person name="Tang P."/>
            <person name="Chiu C.-H."/>
            <person name="Lee Y.-S."/>
            <person name="Embley T.M."/>
            <person name="Coombs G.H."/>
            <person name="Mottram J.C."/>
            <person name="Tachezy J."/>
            <person name="Fraser-Liggett C.M."/>
            <person name="Johnson P.J."/>
        </authorList>
    </citation>
    <scope>NUCLEOTIDE SEQUENCE [LARGE SCALE GENOMIC DNA]</scope>
    <source>
        <strain evidence="6">G3</strain>
    </source>
</reference>
<dbReference type="PROSITE" id="PS50212">
    <property type="entry name" value="RASGEF_NTER"/>
    <property type="match status" value="1"/>
</dbReference>
<dbReference type="PANTHER" id="PTHR23113:SF365">
    <property type="entry name" value="RAS-GEF DOMAIN-CONTAINING PROTEIN"/>
    <property type="match status" value="1"/>
</dbReference>
<dbReference type="SMR" id="A2ETX5"/>
<dbReference type="RefSeq" id="XP_001316086.1">
    <property type="nucleotide sequence ID" value="XM_001316051.1"/>
</dbReference>
<dbReference type="EMBL" id="DS113491">
    <property type="protein sequence ID" value="EAY03863.1"/>
    <property type="molecule type" value="Genomic_DNA"/>
</dbReference>
<dbReference type="OMA" id="YWETELY"/>
<dbReference type="VEuPathDB" id="TrichDB:TVAG_443510"/>
<feature type="region of interest" description="Disordered" evidence="3">
    <location>
        <begin position="1"/>
        <end position="61"/>
    </location>
</feature>
<evidence type="ECO:0000259" key="4">
    <source>
        <dbReference type="PROSITE" id="PS50009"/>
    </source>
</evidence>
<dbReference type="InterPro" id="IPR036964">
    <property type="entry name" value="RASGEF_cat_dom_sf"/>
</dbReference>
<dbReference type="InParanoid" id="A2ETX5"/>
<gene>
    <name evidence="6" type="ORF">TVAG_443510</name>
</gene>
<feature type="domain" description="N-terminal Ras-GEF" evidence="5">
    <location>
        <begin position="262"/>
        <end position="389"/>
    </location>
</feature>
<dbReference type="Proteomes" id="UP000001542">
    <property type="component" value="Unassembled WGS sequence"/>
</dbReference>
<evidence type="ECO:0000313" key="7">
    <source>
        <dbReference type="Proteomes" id="UP000001542"/>
    </source>
</evidence>
<evidence type="ECO:0000256" key="2">
    <source>
        <dbReference type="PROSITE-ProRule" id="PRU00168"/>
    </source>
</evidence>
<protein>
    <submittedName>
        <fullName evidence="6">RasGEF domain containing protein</fullName>
    </submittedName>
</protein>
<dbReference type="eggNOG" id="KOG3417">
    <property type="taxonomic scope" value="Eukaryota"/>
</dbReference>
<dbReference type="InterPro" id="IPR001895">
    <property type="entry name" value="RASGEF_cat_dom"/>
</dbReference>
<dbReference type="GO" id="GO:0005085">
    <property type="term" value="F:guanyl-nucleotide exchange factor activity"/>
    <property type="evidence" value="ECO:0007669"/>
    <property type="project" value="UniProtKB-KW"/>
</dbReference>